<dbReference type="GO" id="GO:0008168">
    <property type="term" value="F:methyltransferase activity"/>
    <property type="evidence" value="ECO:0007669"/>
    <property type="project" value="UniProtKB-KW"/>
</dbReference>
<dbReference type="InterPro" id="IPR029064">
    <property type="entry name" value="Ribosomal_eL30-like_sf"/>
</dbReference>
<dbReference type="EMBL" id="JBBKXY010000001">
    <property type="protein sequence ID" value="MFD3292784.1"/>
    <property type="molecule type" value="Genomic_DNA"/>
</dbReference>
<comment type="caution">
    <text evidence="6">The sequence shown here is derived from an EMBL/GenBank/DDBJ whole genome shotgun (WGS) entry which is preliminary data.</text>
</comment>
<evidence type="ECO:0000313" key="7">
    <source>
        <dbReference type="Proteomes" id="UP001598112"/>
    </source>
</evidence>
<dbReference type="InterPro" id="IPR053888">
    <property type="entry name" value="MRM3-like_sub_bind"/>
</dbReference>
<comment type="similarity">
    <text evidence="1">Belongs to the class IV-like SAM-binding methyltransferase superfamily. RNA methyltransferase TrmH family.</text>
</comment>
<evidence type="ECO:0000256" key="2">
    <source>
        <dbReference type="ARBA" id="ARBA00022603"/>
    </source>
</evidence>
<evidence type="ECO:0000259" key="5">
    <source>
        <dbReference type="Pfam" id="PF22435"/>
    </source>
</evidence>
<reference evidence="6 7" key="1">
    <citation type="submission" date="2024-03" db="EMBL/GenBank/DDBJ databases">
        <title>Aquirufa genome sequencing.</title>
        <authorList>
            <person name="Pitt A."/>
            <person name="Hahn M.W."/>
        </authorList>
    </citation>
    <scope>NUCLEOTIDE SEQUENCE [LARGE SCALE GENOMIC DNA]</scope>
    <source>
        <strain evidence="6 7">KTFRIE-69F</strain>
    </source>
</reference>
<dbReference type="RefSeq" id="WP_377978113.1">
    <property type="nucleotide sequence ID" value="NZ_JBBKXY010000001.1"/>
</dbReference>
<dbReference type="Pfam" id="PF22435">
    <property type="entry name" value="MRM3-like_sub_bind"/>
    <property type="match status" value="1"/>
</dbReference>
<dbReference type="CDD" id="cd18109">
    <property type="entry name" value="SpoU-like_RNA-MTase"/>
    <property type="match status" value="1"/>
</dbReference>
<evidence type="ECO:0000256" key="1">
    <source>
        <dbReference type="ARBA" id="ARBA00007228"/>
    </source>
</evidence>
<feature type="domain" description="tRNA/rRNA methyltransferase SpoU type" evidence="4">
    <location>
        <begin position="111"/>
        <end position="244"/>
    </location>
</feature>
<dbReference type="InterPro" id="IPR051259">
    <property type="entry name" value="rRNA_Methyltransferase"/>
</dbReference>
<organism evidence="6 7">
    <name type="scientific">Aquirufa originis</name>
    <dbReference type="NCBI Taxonomy" id="3096514"/>
    <lineage>
        <taxon>Bacteria</taxon>
        <taxon>Pseudomonadati</taxon>
        <taxon>Bacteroidota</taxon>
        <taxon>Cytophagia</taxon>
        <taxon>Cytophagales</taxon>
        <taxon>Flectobacillaceae</taxon>
        <taxon>Aquirufa</taxon>
    </lineage>
</organism>
<dbReference type="InterPro" id="IPR001537">
    <property type="entry name" value="SpoU_MeTrfase"/>
</dbReference>
<dbReference type="Gene3D" id="3.40.1280.10">
    <property type="match status" value="1"/>
</dbReference>
<feature type="domain" description="MRM3-like substrate binding" evidence="5">
    <location>
        <begin position="9"/>
        <end position="90"/>
    </location>
</feature>
<evidence type="ECO:0000259" key="4">
    <source>
        <dbReference type="Pfam" id="PF00588"/>
    </source>
</evidence>
<evidence type="ECO:0000256" key="3">
    <source>
        <dbReference type="ARBA" id="ARBA00022679"/>
    </source>
</evidence>
<proteinExistence type="inferred from homology"/>
<dbReference type="Proteomes" id="UP001598112">
    <property type="component" value="Unassembled WGS sequence"/>
</dbReference>
<dbReference type="Gene3D" id="3.30.1330.30">
    <property type="match status" value="1"/>
</dbReference>
<dbReference type="Pfam" id="PF00588">
    <property type="entry name" value="SpoU_methylase"/>
    <property type="match status" value="1"/>
</dbReference>
<sequence length="254" mass="28899">MILQEMLTNKQIKLINSLHSKKGRKENDLFLVEGEKSLLELIKSDFVVEFFVLSESQPELVSIITQVSKAQVYLLEVENIQKLSTLVNNQIGLAVVQQKKFPPFIIQDRYTIVLDGIRDPGNLGTIIRICDWYGFKQLVLSEDCTEFYNPKVIISTMGSFSRIEFTYVDLPTFFKENREYKKIGAVLNGKNIHHYQFPDKGFIILGNESNGIREEIMESLDERITIPAFGGAESLNVGISTAVIADNLKRFILS</sequence>
<dbReference type="SUPFAM" id="SSF55315">
    <property type="entry name" value="L30e-like"/>
    <property type="match status" value="1"/>
</dbReference>
<dbReference type="GO" id="GO:0032259">
    <property type="term" value="P:methylation"/>
    <property type="evidence" value="ECO:0007669"/>
    <property type="project" value="UniProtKB-KW"/>
</dbReference>
<protein>
    <submittedName>
        <fullName evidence="6">RNA methyltransferase</fullName>
    </submittedName>
</protein>
<dbReference type="PANTHER" id="PTHR43191:SF2">
    <property type="entry name" value="RRNA METHYLTRANSFERASE 3, MITOCHONDRIAL"/>
    <property type="match status" value="1"/>
</dbReference>
<dbReference type="InterPro" id="IPR029028">
    <property type="entry name" value="Alpha/beta_knot_MTases"/>
</dbReference>
<dbReference type="InterPro" id="IPR029026">
    <property type="entry name" value="tRNA_m1G_MTases_N"/>
</dbReference>
<accession>A0ABW6D9F2</accession>
<name>A0ABW6D9F2_9BACT</name>
<dbReference type="SUPFAM" id="SSF75217">
    <property type="entry name" value="alpha/beta knot"/>
    <property type="match status" value="1"/>
</dbReference>
<dbReference type="PANTHER" id="PTHR43191">
    <property type="entry name" value="RRNA METHYLTRANSFERASE 3"/>
    <property type="match status" value="1"/>
</dbReference>
<keyword evidence="7" id="KW-1185">Reference proteome</keyword>
<gene>
    <name evidence="6" type="ORF">SKC35_03715</name>
</gene>
<evidence type="ECO:0000313" key="6">
    <source>
        <dbReference type="EMBL" id="MFD3292784.1"/>
    </source>
</evidence>
<keyword evidence="3" id="KW-0808">Transferase</keyword>
<keyword evidence="2 6" id="KW-0489">Methyltransferase</keyword>